<dbReference type="GO" id="GO:0005886">
    <property type="term" value="C:plasma membrane"/>
    <property type="evidence" value="ECO:0007669"/>
    <property type="project" value="UniProtKB-SubCell"/>
</dbReference>
<dbReference type="Proteomes" id="UP000199039">
    <property type="component" value="Unassembled WGS sequence"/>
</dbReference>
<comment type="subcellular location">
    <subcellularLocation>
        <location evidence="1 7">Cell membrane</location>
        <topology evidence="1 7">Multi-pass membrane protein</topology>
    </subcellularLocation>
</comment>
<dbReference type="PANTHER" id="PTHR30151:SF41">
    <property type="entry name" value="ABC TRANSPORTER PERMEASE PROTEIN"/>
    <property type="match status" value="1"/>
</dbReference>
<feature type="transmembrane region" description="Helical" evidence="7">
    <location>
        <begin position="223"/>
        <end position="245"/>
    </location>
</feature>
<evidence type="ECO:0000256" key="6">
    <source>
        <dbReference type="ARBA" id="ARBA00023136"/>
    </source>
</evidence>
<feature type="transmembrane region" description="Helical" evidence="7">
    <location>
        <begin position="266"/>
        <end position="289"/>
    </location>
</feature>
<gene>
    <name evidence="10" type="ORF">SAMN05216410_0397</name>
</gene>
<dbReference type="GO" id="GO:0055085">
    <property type="term" value="P:transmembrane transport"/>
    <property type="evidence" value="ECO:0007669"/>
    <property type="project" value="InterPro"/>
</dbReference>
<evidence type="ECO:0000256" key="8">
    <source>
        <dbReference type="SAM" id="MobiDB-lite"/>
    </source>
</evidence>
<keyword evidence="11" id="KW-1185">Reference proteome</keyword>
<protein>
    <submittedName>
        <fullName evidence="10">NitT/TauT family transport system permease protein</fullName>
    </submittedName>
</protein>
<dbReference type="InterPro" id="IPR000515">
    <property type="entry name" value="MetI-like"/>
</dbReference>
<evidence type="ECO:0000256" key="1">
    <source>
        <dbReference type="ARBA" id="ARBA00004651"/>
    </source>
</evidence>
<dbReference type="AlphaFoldDB" id="A0A1G6GRY9"/>
<evidence type="ECO:0000256" key="7">
    <source>
        <dbReference type="RuleBase" id="RU363032"/>
    </source>
</evidence>
<keyword evidence="3" id="KW-1003">Cell membrane</keyword>
<dbReference type="EMBL" id="FMYH01000001">
    <property type="protein sequence ID" value="SDB84505.1"/>
    <property type="molecule type" value="Genomic_DNA"/>
</dbReference>
<feature type="transmembrane region" description="Helical" evidence="7">
    <location>
        <begin position="103"/>
        <end position="127"/>
    </location>
</feature>
<dbReference type="Gene3D" id="1.10.3720.10">
    <property type="entry name" value="MetI-like"/>
    <property type="match status" value="1"/>
</dbReference>
<name>A0A1G6GRY9_9MICO</name>
<keyword evidence="2 7" id="KW-0813">Transport</keyword>
<reference evidence="10 11" key="1">
    <citation type="submission" date="2016-09" db="EMBL/GenBank/DDBJ databases">
        <authorList>
            <person name="Capua I."/>
            <person name="De Benedictis P."/>
            <person name="Joannis T."/>
            <person name="Lombin L.H."/>
            <person name="Cattoli G."/>
        </authorList>
    </citation>
    <scope>NUCLEOTIDE SEQUENCE [LARGE SCALE GENOMIC DNA]</scope>
    <source>
        <strain evidence="10 11">ISLP-3</strain>
    </source>
</reference>
<keyword evidence="4 7" id="KW-0812">Transmembrane</keyword>
<evidence type="ECO:0000259" key="9">
    <source>
        <dbReference type="PROSITE" id="PS50928"/>
    </source>
</evidence>
<evidence type="ECO:0000313" key="11">
    <source>
        <dbReference type="Proteomes" id="UP000199039"/>
    </source>
</evidence>
<accession>A0A1G6GRY9</accession>
<keyword evidence="5 7" id="KW-1133">Transmembrane helix</keyword>
<evidence type="ECO:0000256" key="3">
    <source>
        <dbReference type="ARBA" id="ARBA00022475"/>
    </source>
</evidence>
<feature type="transmembrane region" description="Helical" evidence="7">
    <location>
        <begin position="50"/>
        <end position="72"/>
    </location>
</feature>
<dbReference type="STRING" id="1814289.SAMN05216410_0397"/>
<dbReference type="Pfam" id="PF00528">
    <property type="entry name" value="BPD_transp_1"/>
    <property type="match status" value="1"/>
</dbReference>
<feature type="domain" description="ABC transmembrane type-1" evidence="9">
    <location>
        <begin position="104"/>
        <end position="287"/>
    </location>
</feature>
<dbReference type="SUPFAM" id="SSF161098">
    <property type="entry name" value="MetI-like"/>
    <property type="match status" value="1"/>
</dbReference>
<dbReference type="CDD" id="cd06261">
    <property type="entry name" value="TM_PBP2"/>
    <property type="match status" value="1"/>
</dbReference>
<keyword evidence="6 7" id="KW-0472">Membrane</keyword>
<sequence>MTTETRAAARAMSAPTPVVPDAAQPAAESPARAASSGTGWRVTKKVAASAGPVVGAFAGAIALWYLISYLVLPEGRRFLLPPPHQVLTESVLDWSKVQPMFEALALTAQVAMTGLAIAVVLGVGQAILMSQARWLEKSLYPYAVVLQTIPILALVPLIGLWFGFGFTSRVIVCVIIALFPMISNTLFGIQAAEPAAHDLFTLNKATRAQRLWKLQMPAAVPSMFAGLKISAGLAVIGAIVGDMFFRQGKPGIGSLLDVYRARVESENLLTAIALASLFGVLVFAVFSAIDKAVMAKWYGRR</sequence>
<dbReference type="PROSITE" id="PS50928">
    <property type="entry name" value="ABC_TM1"/>
    <property type="match status" value="1"/>
</dbReference>
<evidence type="ECO:0000256" key="4">
    <source>
        <dbReference type="ARBA" id="ARBA00022692"/>
    </source>
</evidence>
<feature type="region of interest" description="Disordered" evidence="8">
    <location>
        <begin position="1"/>
        <end position="35"/>
    </location>
</feature>
<evidence type="ECO:0000256" key="5">
    <source>
        <dbReference type="ARBA" id="ARBA00022989"/>
    </source>
</evidence>
<feature type="transmembrane region" description="Helical" evidence="7">
    <location>
        <begin position="170"/>
        <end position="192"/>
    </location>
</feature>
<feature type="transmembrane region" description="Helical" evidence="7">
    <location>
        <begin position="139"/>
        <end position="163"/>
    </location>
</feature>
<dbReference type="PANTHER" id="PTHR30151">
    <property type="entry name" value="ALKANE SULFONATE ABC TRANSPORTER-RELATED, MEMBRANE SUBUNIT"/>
    <property type="match status" value="1"/>
</dbReference>
<comment type="similarity">
    <text evidence="7">Belongs to the binding-protein-dependent transport system permease family.</text>
</comment>
<dbReference type="InterPro" id="IPR035906">
    <property type="entry name" value="MetI-like_sf"/>
</dbReference>
<organism evidence="10 11">
    <name type="scientific">Sanguibacter gelidistatuariae</name>
    <dbReference type="NCBI Taxonomy" id="1814289"/>
    <lineage>
        <taxon>Bacteria</taxon>
        <taxon>Bacillati</taxon>
        <taxon>Actinomycetota</taxon>
        <taxon>Actinomycetes</taxon>
        <taxon>Micrococcales</taxon>
        <taxon>Sanguibacteraceae</taxon>
        <taxon>Sanguibacter</taxon>
    </lineage>
</organism>
<dbReference type="RefSeq" id="WP_245700809.1">
    <property type="nucleotide sequence ID" value="NZ_FMYH01000001.1"/>
</dbReference>
<evidence type="ECO:0000313" key="10">
    <source>
        <dbReference type="EMBL" id="SDB84505.1"/>
    </source>
</evidence>
<proteinExistence type="inferred from homology"/>
<evidence type="ECO:0000256" key="2">
    <source>
        <dbReference type="ARBA" id="ARBA00022448"/>
    </source>
</evidence>